<dbReference type="GO" id="GO:0003777">
    <property type="term" value="F:microtubule motor activity"/>
    <property type="evidence" value="ECO:0007669"/>
    <property type="project" value="InterPro"/>
</dbReference>
<dbReference type="InterPro" id="IPR027417">
    <property type="entry name" value="P-loop_NTPase"/>
</dbReference>
<evidence type="ECO:0000256" key="5">
    <source>
        <dbReference type="ARBA" id="ARBA00023175"/>
    </source>
</evidence>
<dbReference type="InterPro" id="IPR036961">
    <property type="entry name" value="Kinesin_motor_dom_sf"/>
</dbReference>
<dbReference type="CDD" id="cd00106">
    <property type="entry name" value="KISc"/>
    <property type="match status" value="1"/>
</dbReference>
<name>A0A8S1J759_9CHLO</name>
<comment type="similarity">
    <text evidence="6 7">Belongs to the TRAFAC class myosin-kinesin ATPase superfamily. Kinesin family.</text>
</comment>
<dbReference type="GO" id="GO:0008017">
    <property type="term" value="F:microtubule binding"/>
    <property type="evidence" value="ECO:0007669"/>
    <property type="project" value="InterPro"/>
</dbReference>
<feature type="compositionally biased region" description="Basic and acidic residues" evidence="9">
    <location>
        <begin position="9"/>
        <end position="25"/>
    </location>
</feature>
<dbReference type="SMART" id="SM00129">
    <property type="entry name" value="KISc"/>
    <property type="match status" value="1"/>
</dbReference>
<evidence type="ECO:0000256" key="9">
    <source>
        <dbReference type="SAM" id="MobiDB-lite"/>
    </source>
</evidence>
<evidence type="ECO:0000256" key="4">
    <source>
        <dbReference type="ARBA" id="ARBA00023054"/>
    </source>
</evidence>
<feature type="region of interest" description="Disordered" evidence="9">
    <location>
        <begin position="646"/>
        <end position="668"/>
    </location>
</feature>
<organism evidence="11 12">
    <name type="scientific">Ostreobium quekettii</name>
    <dbReference type="NCBI Taxonomy" id="121088"/>
    <lineage>
        <taxon>Eukaryota</taxon>
        <taxon>Viridiplantae</taxon>
        <taxon>Chlorophyta</taxon>
        <taxon>core chlorophytes</taxon>
        <taxon>Ulvophyceae</taxon>
        <taxon>TCBD clade</taxon>
        <taxon>Bryopsidales</taxon>
        <taxon>Ostreobineae</taxon>
        <taxon>Ostreobiaceae</taxon>
        <taxon>Ostreobium</taxon>
    </lineage>
</organism>
<evidence type="ECO:0000259" key="10">
    <source>
        <dbReference type="PROSITE" id="PS50067"/>
    </source>
</evidence>
<feature type="region of interest" description="Disordered" evidence="9">
    <location>
        <begin position="1"/>
        <end position="38"/>
    </location>
</feature>
<keyword evidence="3 6" id="KW-0067">ATP-binding</keyword>
<dbReference type="EMBL" id="CAJHUC010001573">
    <property type="protein sequence ID" value="CAD7701571.1"/>
    <property type="molecule type" value="Genomic_DNA"/>
</dbReference>
<dbReference type="GO" id="GO:0005524">
    <property type="term" value="F:ATP binding"/>
    <property type="evidence" value="ECO:0007669"/>
    <property type="project" value="UniProtKB-UniRule"/>
</dbReference>
<comment type="caution">
    <text evidence="11">The sequence shown here is derived from an EMBL/GenBank/DDBJ whole genome shotgun (WGS) entry which is preliminary data.</text>
</comment>
<dbReference type="InterPro" id="IPR019821">
    <property type="entry name" value="Kinesin_motor_CS"/>
</dbReference>
<accession>A0A8S1J759</accession>
<dbReference type="PANTHER" id="PTHR47968">
    <property type="entry name" value="CENTROMERE PROTEIN E"/>
    <property type="match status" value="1"/>
</dbReference>
<sequence>MTYAADGAEATHREDGPRTPREGDHGASTPSSEGHRTDDNFKVIVRVRPPLLRELNGVRPYQHTVCVDPSARKIILSENVDAITQAGGPPKDGYMYATYDFTFDRVYDQDDEQEEIYRQSARDSVLSVLEGYNTGIIAYGQTGTGKTYTMEGTMDGSERGIIPRAVEDIFSCIENDPDPSSKYLVRASYLQIYNDIISDLLKEGRHNLLIREDHKRGVYVEGLSEWVVRSPSEVYSLMEQGAQQRATGTTKMNEISSRSHAILIIIVEKSTLLHQESNTEDGKIGGVGWRSQDETKEAPRRVKVGKLNLVDLAGSERVHVTGATGKRLEESKKINQSLSALGNVIAALTDQRPRAHIPYRDSKVTRILEDSVGGNCRTTMICLISPALESFAESVSTLKFANRAKRIRNEAHVNEDLDQRTLLRKYERELRRLKSELKQRSKDLVDKRKLLEVEEQKRRAERDKLAAITALEKRSREFMREKTEKRRLETRISGMQSQLLFGGKKLEDSPAFRNLLAKEHRRMRGEYEGRLRELERERQSVEQDRAQVDHYKSLLLKQRDIMIALTARLNERDEQLLALQEELDAVEKHQRQLEDVLDHKTSELIHLRKAAVEHTTTSTTKDTALGSALGEWKQVDEFRESLGRNGYLENIDNDQNSSPSRDGQPSMVNQLEDRVASLKQQHEHLRKDVEARLEEKNHLIESTRQENRQLRELLSRSSGSPTSFDPISAREVQSLREQCNIRKKEREALKTILNSKMKRMVDDVACTIKDYGHQEQAHSRLMAQVQALGQLLNATVGALGLSDRDVASRQ</sequence>
<feature type="coiled-coil region" evidence="8">
    <location>
        <begin position="517"/>
        <end position="599"/>
    </location>
</feature>
<feature type="compositionally biased region" description="Polar residues" evidence="9">
    <location>
        <begin position="653"/>
        <end position="668"/>
    </location>
</feature>
<feature type="coiled-coil region" evidence="8">
    <location>
        <begin position="423"/>
        <end position="454"/>
    </location>
</feature>
<dbReference type="PROSITE" id="PS00411">
    <property type="entry name" value="KINESIN_MOTOR_1"/>
    <property type="match status" value="1"/>
</dbReference>
<feature type="binding site" evidence="6">
    <location>
        <begin position="140"/>
        <end position="147"/>
    </location>
    <ligand>
        <name>ATP</name>
        <dbReference type="ChEBI" id="CHEBI:30616"/>
    </ligand>
</feature>
<evidence type="ECO:0000313" key="12">
    <source>
        <dbReference type="Proteomes" id="UP000708148"/>
    </source>
</evidence>
<dbReference type="InterPro" id="IPR001752">
    <property type="entry name" value="Kinesin_motor_dom"/>
</dbReference>
<keyword evidence="1 7" id="KW-0493">Microtubule</keyword>
<dbReference type="Pfam" id="PF00225">
    <property type="entry name" value="Kinesin"/>
    <property type="match status" value="1"/>
</dbReference>
<evidence type="ECO:0000256" key="3">
    <source>
        <dbReference type="ARBA" id="ARBA00022840"/>
    </source>
</evidence>
<dbReference type="Gene3D" id="3.40.850.10">
    <property type="entry name" value="Kinesin motor domain"/>
    <property type="match status" value="1"/>
</dbReference>
<gene>
    <name evidence="11" type="ORF">OSTQU699_LOCUS6930</name>
</gene>
<keyword evidence="12" id="KW-1185">Reference proteome</keyword>
<evidence type="ECO:0000256" key="6">
    <source>
        <dbReference type="PROSITE-ProRule" id="PRU00283"/>
    </source>
</evidence>
<protein>
    <recommendedName>
        <fullName evidence="7">Kinesin-like protein</fullName>
    </recommendedName>
</protein>
<feature type="domain" description="Kinesin motor" evidence="10">
    <location>
        <begin position="40"/>
        <end position="407"/>
    </location>
</feature>
<dbReference type="OrthoDB" id="3176171at2759"/>
<feature type="coiled-coil region" evidence="8">
    <location>
        <begin position="668"/>
        <end position="713"/>
    </location>
</feature>
<reference evidence="11" key="1">
    <citation type="submission" date="2020-12" db="EMBL/GenBank/DDBJ databases">
        <authorList>
            <person name="Iha C."/>
        </authorList>
    </citation>
    <scope>NUCLEOTIDE SEQUENCE</scope>
</reference>
<dbReference type="AlphaFoldDB" id="A0A8S1J759"/>
<proteinExistence type="inferred from homology"/>
<evidence type="ECO:0000256" key="7">
    <source>
        <dbReference type="RuleBase" id="RU000394"/>
    </source>
</evidence>
<keyword evidence="5 6" id="KW-0505">Motor protein</keyword>
<dbReference type="SUPFAM" id="SSF52540">
    <property type="entry name" value="P-loop containing nucleoside triphosphate hydrolases"/>
    <property type="match status" value="1"/>
</dbReference>
<dbReference type="GO" id="GO:0007018">
    <property type="term" value="P:microtubule-based movement"/>
    <property type="evidence" value="ECO:0007669"/>
    <property type="project" value="InterPro"/>
</dbReference>
<dbReference type="GO" id="GO:0005874">
    <property type="term" value="C:microtubule"/>
    <property type="evidence" value="ECO:0007669"/>
    <property type="project" value="UniProtKB-KW"/>
</dbReference>
<keyword evidence="4 8" id="KW-0175">Coiled coil</keyword>
<keyword evidence="2 6" id="KW-0547">Nucleotide-binding</keyword>
<dbReference type="PANTHER" id="PTHR47968:SF36">
    <property type="entry name" value="KINESIN HEAVY CHAIN ISOFORM X1"/>
    <property type="match status" value="1"/>
</dbReference>
<dbReference type="Proteomes" id="UP000708148">
    <property type="component" value="Unassembled WGS sequence"/>
</dbReference>
<evidence type="ECO:0000313" key="11">
    <source>
        <dbReference type="EMBL" id="CAD7701571.1"/>
    </source>
</evidence>
<evidence type="ECO:0000256" key="8">
    <source>
        <dbReference type="SAM" id="Coils"/>
    </source>
</evidence>
<dbReference type="FunFam" id="3.40.850.10:FF:000083">
    <property type="entry name" value="Kinesin-like protein"/>
    <property type="match status" value="1"/>
</dbReference>
<dbReference type="PROSITE" id="PS50067">
    <property type="entry name" value="KINESIN_MOTOR_2"/>
    <property type="match status" value="1"/>
</dbReference>
<evidence type="ECO:0000256" key="2">
    <source>
        <dbReference type="ARBA" id="ARBA00022741"/>
    </source>
</evidence>
<evidence type="ECO:0000256" key="1">
    <source>
        <dbReference type="ARBA" id="ARBA00022701"/>
    </source>
</evidence>
<dbReference type="InterPro" id="IPR027640">
    <property type="entry name" value="Kinesin-like_fam"/>
</dbReference>
<dbReference type="PRINTS" id="PR00380">
    <property type="entry name" value="KINESINHEAVY"/>
</dbReference>